<sequence>MAHDALDQPLIPYQLSPPEWRRAWSTTTDGRLGFPGFGPHCDAAQREPDESEVKDGLANVKVVHSETFSAHQMIYDKLSKPDQLVHMSSLVQAVLREQTRARSIVEPSSFRLPARATLNDQKRDAWLCDLASPDVPLAKLSKTVPHSFKGEKLLSMLVQRRVPISRALWYIKIVGASDIASQRQKPGFSVATYTREFTVQITEMLRRQLAEITMPSSALQPRPGMSLVTKTKSMLSEEEQRLRWTMRVAHSLELVQRLQTENLLDLSVLLAWITEQIETMPAPRVVYVLELAICLVHSYARSTHLSIALIIACAKRMLSSDETLPLSRQGISYWSALLHRLFVADPEVFLLPSLWLSHSPQLEAAILTGCSTIQQQTALAQALKCIAQRSLWITCASPSQSIEANINGNALRPLDLLDGINLQTSDFAKLARLFFGCQQSLVASLELSLAWATSRTRSGNYRQFAVAKLMAAHLHSNGYLARDLQSTLAAWLDKMDASSPCQPDLVLTVFDCLISQNVFDLAIYGQRMIAMGRTRRRHSSDSPRIDIIASLQILHDNNLSSAALREQLALLGQVDASDMPAVAEWLQACRLQLSDSSASRSRATSMNVLRRHVIPRLLPHLIAGSSIHATAELLLLCTATRDFLSLQGCLQALSKHCRTEECALLLSDVVLGNLTVLKIVAVALDDVVKDMLTICFQLHHSGHCSARLTCALRRPGFATCISAHDRETLSSLVPTHIRPSPIATVSERFIVSADVLHDLQALLRSQINISQLGSSLWHKYRDCEGSASIIVKAVIHWLSEAPSDGVFAEDIETVLLLLVDLDQRVGEICQREAKLALADCSSERTAPQLLALAPRLVAKGLLLLEDALRYIISPCCLAVSGSSHIGSMTTVFTSSLTLLLAPHSLPAIEQVRADSAVCSCQLDVQLVANVLADLDLVEARATGCEQNLCRLVLASPPFLINFLAKPVEILASWNQRREVHGLDTLEPRFMRELASAAVQESDSDLPPCQSWLRIAHRCKIELFADALSISQDEHAMSKDMLSNFSSEEIAARLMSECLTSREPLMTHHLTNLVKRELEMLGLESDCQTSAQLLAARRLVCLALSLSASERFTPPAAVESDNVILIRCMTLQLRLGESCQATSTARLAHQIAMREQSCLVYFLDCLSACFEAVAGIPKETQELLRIARTARESATRHALHGPNCERVLSRLYKMAFSAEIDSQLGLLSHIREDDTSCERIDLPTWDLIESVEASASADSLTKGLANTRALDLADFDVSILDQCVDPRTENEGRGLGKRSTFDSETPLLTDALWARDFRRSLRPAPILAARVQSGSAAVPAAAKRKR</sequence>
<comment type="caution">
    <text evidence="9">The sequence shown here is derived from an EMBL/GenBank/DDBJ whole genome shotgun (WGS) entry which is preliminary data.</text>
</comment>
<organism evidence="9 10">
    <name type="scientific">Mixia osmundae (strain CBS 9802 / IAM 14324 / JCM 22182 / KY 12970)</name>
    <dbReference type="NCBI Taxonomy" id="764103"/>
    <lineage>
        <taxon>Eukaryota</taxon>
        <taxon>Fungi</taxon>
        <taxon>Dikarya</taxon>
        <taxon>Basidiomycota</taxon>
        <taxon>Pucciniomycotina</taxon>
        <taxon>Mixiomycetes</taxon>
        <taxon>Mixiales</taxon>
        <taxon>Mixiaceae</taxon>
        <taxon>Mixia</taxon>
    </lineage>
</organism>
<dbReference type="RefSeq" id="XP_014565514.1">
    <property type="nucleotide sequence ID" value="XM_014710028.1"/>
</dbReference>
<evidence type="ECO:0000256" key="6">
    <source>
        <dbReference type="ARBA" id="ARBA00023242"/>
    </source>
</evidence>
<keyword evidence="6" id="KW-0539">Nucleus</keyword>
<evidence type="ECO:0000259" key="8">
    <source>
        <dbReference type="SMART" id="SM01281"/>
    </source>
</evidence>
<evidence type="ECO:0000256" key="3">
    <source>
        <dbReference type="ARBA" id="ARBA00019622"/>
    </source>
</evidence>
<dbReference type="EMBL" id="BABT02000110">
    <property type="protein sequence ID" value="GAA97094.1"/>
    <property type="molecule type" value="Genomic_DNA"/>
</dbReference>
<dbReference type="STRING" id="764103.G7E2N4"/>
<dbReference type="GO" id="GO:0006357">
    <property type="term" value="P:regulation of transcription by RNA polymerase II"/>
    <property type="evidence" value="ECO:0007669"/>
    <property type="project" value="InterPro"/>
</dbReference>
<name>G7E2N4_MIXOS</name>
<dbReference type="Proteomes" id="UP000009131">
    <property type="component" value="Unassembled WGS sequence"/>
</dbReference>
<dbReference type="Pfam" id="PF09497">
    <property type="entry name" value="Med12"/>
    <property type="match status" value="1"/>
</dbReference>
<evidence type="ECO:0000256" key="1">
    <source>
        <dbReference type="ARBA" id="ARBA00004123"/>
    </source>
</evidence>
<dbReference type="GO" id="GO:0016592">
    <property type="term" value="C:mediator complex"/>
    <property type="evidence" value="ECO:0007669"/>
    <property type="project" value="InterPro"/>
</dbReference>
<dbReference type="InterPro" id="IPR019035">
    <property type="entry name" value="Mediator_Med12"/>
</dbReference>
<dbReference type="InParanoid" id="G7E2N4"/>
<evidence type="ECO:0000256" key="5">
    <source>
        <dbReference type="ARBA" id="ARBA00023163"/>
    </source>
</evidence>
<protein>
    <recommendedName>
        <fullName evidence="3">Mediator of RNA polymerase II transcription subunit 12</fullName>
    </recommendedName>
    <alternativeName>
        <fullName evidence="7">Mediator complex subunit 12</fullName>
    </alternativeName>
</protein>
<evidence type="ECO:0000256" key="7">
    <source>
        <dbReference type="ARBA" id="ARBA00032010"/>
    </source>
</evidence>
<evidence type="ECO:0000313" key="10">
    <source>
        <dbReference type="Proteomes" id="UP000009131"/>
    </source>
</evidence>
<feature type="domain" description="Mediator complex subunit Med12" evidence="8">
    <location>
        <begin position="109"/>
        <end position="172"/>
    </location>
</feature>
<dbReference type="eggNOG" id="KOG4522">
    <property type="taxonomic scope" value="Eukaryota"/>
</dbReference>
<gene>
    <name evidence="9" type="primary">Mo03769</name>
    <name evidence="9" type="ORF">E5Q_03769</name>
</gene>
<keyword evidence="5" id="KW-0804">Transcription</keyword>
<keyword evidence="4" id="KW-0805">Transcription regulation</keyword>
<reference evidence="9 10" key="2">
    <citation type="journal article" date="2012" name="Open Biol.">
        <title>Characteristics of nucleosomes and linker DNA regions on the genome of the basidiomycete Mixia osmundae revealed by mono- and dinucleosome mapping.</title>
        <authorList>
            <person name="Nishida H."/>
            <person name="Kondo S."/>
            <person name="Matsumoto T."/>
            <person name="Suzuki Y."/>
            <person name="Yoshikawa H."/>
            <person name="Taylor T.D."/>
            <person name="Sugiyama J."/>
        </authorList>
    </citation>
    <scope>NUCLEOTIDE SEQUENCE [LARGE SCALE GENOMIC DNA]</scope>
    <source>
        <strain evidence="10">CBS 9802 / IAM 14324 / JCM 22182 / KY 12970</strain>
    </source>
</reference>
<evidence type="ECO:0000256" key="4">
    <source>
        <dbReference type="ARBA" id="ARBA00023015"/>
    </source>
</evidence>
<evidence type="ECO:0000256" key="2">
    <source>
        <dbReference type="ARBA" id="ARBA00010289"/>
    </source>
</evidence>
<proteinExistence type="inferred from homology"/>
<dbReference type="HOGENOM" id="CLU_258067_0_0_1"/>
<dbReference type="PANTHER" id="PTHR46567:SF1">
    <property type="entry name" value="MEDIATOR OF RNA POLYMERASE II TRANSCRIPTION SUBUNIT 12"/>
    <property type="match status" value="1"/>
</dbReference>
<dbReference type="GO" id="GO:0003712">
    <property type="term" value="F:transcription coregulator activity"/>
    <property type="evidence" value="ECO:0007669"/>
    <property type="project" value="InterPro"/>
</dbReference>
<evidence type="ECO:0000313" key="9">
    <source>
        <dbReference type="EMBL" id="GAA97094.1"/>
    </source>
</evidence>
<comment type="subcellular location">
    <subcellularLocation>
        <location evidence="1">Nucleus</location>
    </subcellularLocation>
</comment>
<dbReference type="SMART" id="SM01281">
    <property type="entry name" value="Med12"/>
    <property type="match status" value="1"/>
</dbReference>
<dbReference type="OrthoDB" id="20828at2759"/>
<dbReference type="PANTHER" id="PTHR46567">
    <property type="entry name" value="MEDIATOR OF RNA POLYMERASE II TRANSCRIPTION SUBUNIT 12"/>
    <property type="match status" value="1"/>
</dbReference>
<comment type="similarity">
    <text evidence="2">Belongs to the Mediator complex subunit 12 family.</text>
</comment>
<keyword evidence="10" id="KW-1185">Reference proteome</keyword>
<accession>G7E2N4</accession>
<reference evidence="9 10" key="1">
    <citation type="journal article" date="2011" name="J. Gen. Appl. Microbiol.">
        <title>Draft genome sequencing of the enigmatic basidiomycete Mixia osmundae.</title>
        <authorList>
            <person name="Nishida H."/>
            <person name="Nagatsuka Y."/>
            <person name="Sugiyama J."/>
        </authorList>
    </citation>
    <scope>NUCLEOTIDE SEQUENCE [LARGE SCALE GENOMIC DNA]</scope>
    <source>
        <strain evidence="10">CBS 9802 / IAM 14324 / JCM 22182 / KY 12970</strain>
    </source>
</reference>